<keyword evidence="4" id="KW-0560">Oxidoreductase</keyword>
<dbReference type="Gene3D" id="3.50.50.60">
    <property type="entry name" value="FAD/NAD(P)-binding domain"/>
    <property type="match status" value="2"/>
</dbReference>
<dbReference type="Proteomes" id="UP001597519">
    <property type="component" value="Unassembled WGS sequence"/>
</dbReference>
<feature type="domain" description="FAD/NAD(P)-binding" evidence="5">
    <location>
        <begin position="3"/>
        <end position="279"/>
    </location>
</feature>
<dbReference type="InterPro" id="IPR050097">
    <property type="entry name" value="Ferredoxin-NADP_redctase_2"/>
</dbReference>
<evidence type="ECO:0000256" key="2">
    <source>
        <dbReference type="ARBA" id="ARBA00011738"/>
    </source>
</evidence>
<dbReference type="SUPFAM" id="SSF51905">
    <property type="entry name" value="FAD/NAD(P)-binding domain"/>
    <property type="match status" value="1"/>
</dbReference>
<evidence type="ECO:0000313" key="6">
    <source>
        <dbReference type="EMBL" id="MFD2830173.1"/>
    </source>
</evidence>
<evidence type="ECO:0000313" key="7">
    <source>
        <dbReference type="Proteomes" id="UP001597519"/>
    </source>
</evidence>
<evidence type="ECO:0000256" key="4">
    <source>
        <dbReference type="ARBA" id="ARBA00023002"/>
    </source>
</evidence>
<dbReference type="RefSeq" id="WP_377772848.1">
    <property type="nucleotide sequence ID" value="NZ_JBHUOQ010000001.1"/>
</dbReference>
<evidence type="ECO:0000259" key="5">
    <source>
        <dbReference type="Pfam" id="PF07992"/>
    </source>
</evidence>
<reference evidence="7" key="1">
    <citation type="journal article" date="2019" name="Int. J. Syst. Evol. Microbiol.">
        <title>The Global Catalogue of Microorganisms (GCM) 10K type strain sequencing project: providing services to taxonomists for standard genome sequencing and annotation.</title>
        <authorList>
            <consortium name="The Broad Institute Genomics Platform"/>
            <consortium name="The Broad Institute Genome Sequencing Center for Infectious Disease"/>
            <person name="Wu L."/>
            <person name="Ma J."/>
        </authorList>
    </citation>
    <scope>NUCLEOTIDE SEQUENCE [LARGE SCALE GENOMIC DNA]</scope>
    <source>
        <strain evidence="7">KCTC 33575</strain>
    </source>
</reference>
<name>A0ABW5WY79_9STAP</name>
<evidence type="ECO:0000256" key="1">
    <source>
        <dbReference type="ARBA" id="ARBA00001974"/>
    </source>
</evidence>
<keyword evidence="3" id="KW-0285">Flavoprotein</keyword>
<dbReference type="Pfam" id="PF07992">
    <property type="entry name" value="Pyr_redox_2"/>
    <property type="match status" value="1"/>
</dbReference>
<keyword evidence="7" id="KW-1185">Reference proteome</keyword>
<accession>A0ABW5WY79</accession>
<proteinExistence type="predicted"/>
<dbReference type="PRINTS" id="PR00469">
    <property type="entry name" value="PNDRDTASEII"/>
</dbReference>
<comment type="subunit">
    <text evidence="2">Homodimer.</text>
</comment>
<organism evidence="6 7">
    <name type="scientific">Corticicoccus populi</name>
    <dbReference type="NCBI Taxonomy" id="1812821"/>
    <lineage>
        <taxon>Bacteria</taxon>
        <taxon>Bacillati</taxon>
        <taxon>Bacillota</taxon>
        <taxon>Bacilli</taxon>
        <taxon>Bacillales</taxon>
        <taxon>Staphylococcaceae</taxon>
        <taxon>Corticicoccus</taxon>
    </lineage>
</organism>
<protein>
    <submittedName>
        <fullName evidence="6">NAD(P)/FAD-dependent oxidoreductase</fullName>
    </submittedName>
</protein>
<dbReference type="InterPro" id="IPR023753">
    <property type="entry name" value="FAD/NAD-binding_dom"/>
</dbReference>
<dbReference type="PRINTS" id="PR00368">
    <property type="entry name" value="FADPNR"/>
</dbReference>
<dbReference type="InterPro" id="IPR036188">
    <property type="entry name" value="FAD/NAD-bd_sf"/>
</dbReference>
<sequence length="300" mass="33208">MTYHCAVIGGGPAGLNAALVLARSLKTTLLIDNNTARNKVTQESHNFITRDGITPEEFRRKAHEDLYKYPEIQIQNQTLTDIVKTEDCFQLTTDNGETFEAQNIILATGLKDILPDIKGIHDVYGRSVFSCPFCDGYESKDEPLVYFAHDDNTFHAVKMISNWNKDITICTNGKNILTEKESETLLNKGFQIINNEIKAIHSNDGNLAHVEFTDGSILDKNRGFVSYRMEQSTDFFKTLGLKMNELGGIETDPYGRTNISGIYAAGDNAEGPPQLIIAASLGSKAAIGVIMDSVEKQFES</sequence>
<dbReference type="PANTHER" id="PTHR48105">
    <property type="entry name" value="THIOREDOXIN REDUCTASE 1-RELATED-RELATED"/>
    <property type="match status" value="1"/>
</dbReference>
<comment type="cofactor">
    <cofactor evidence="1">
        <name>FAD</name>
        <dbReference type="ChEBI" id="CHEBI:57692"/>
    </cofactor>
</comment>
<comment type="caution">
    <text evidence="6">The sequence shown here is derived from an EMBL/GenBank/DDBJ whole genome shotgun (WGS) entry which is preliminary data.</text>
</comment>
<dbReference type="EMBL" id="JBHUOQ010000001">
    <property type="protein sequence ID" value="MFD2830173.1"/>
    <property type="molecule type" value="Genomic_DNA"/>
</dbReference>
<evidence type="ECO:0000256" key="3">
    <source>
        <dbReference type="ARBA" id="ARBA00022630"/>
    </source>
</evidence>
<gene>
    <name evidence="6" type="ORF">ACFSX4_06780</name>
</gene>